<name>A0A8S5TKP5_9CAUD</name>
<protein>
    <submittedName>
        <fullName evidence="1">Uncharacterized protein</fullName>
    </submittedName>
</protein>
<reference evidence="1" key="1">
    <citation type="journal article" date="2021" name="Proc. Natl. Acad. Sci. U.S.A.">
        <title>A Catalog of Tens of Thousands of Viruses from Human Metagenomes Reveals Hidden Associations with Chronic Diseases.</title>
        <authorList>
            <person name="Tisza M.J."/>
            <person name="Buck C.B."/>
        </authorList>
    </citation>
    <scope>NUCLEOTIDE SEQUENCE</scope>
    <source>
        <strain evidence="1">CtwQT14</strain>
    </source>
</reference>
<accession>A0A8S5TKP5</accession>
<sequence length="464" mass="54120">MKKKNPENLHIAKLLKCVQTNPRLFQEKDATFIVGLTATEISNAKRFIYENAFVTKIKQDLKLTAEGLEFIKNNPAVSWADGENPKRPNTNLEYLKLAKQSPSLSKAIRQLAEHLLEGIEIKQYSMEHNIYREIFNKHSIFSQVRIDAKKYLAQNTRIKLVDFYHKFMNKPYGLTKSLTSILLLYALVQIKYELAIYELFEFQLKLDSNMFFRMLHRPERFEVQRTVIDNLPVLEDISAFLLPCRSNNLLTITKGLISIIKSLDKYTLNTSRISTNSIRFRNAVIHAKDPVSLFYRDIPNILDDKLLCYCGSEFISKFEFCIKELQDNYSSLKKELLLFLFEVFNDSQRHSLKKRFELVEDYLNDKKLKVLYRNIKEDTVGDDLWIERIATFINGSRVPKDWTDEDVADFKIKLKELANSFLIIESTAGIAEIKFDKTMQDILSKLLKLSKNKQLLIAKKIING</sequence>
<organism evidence="1">
    <name type="scientific">Siphoviridae sp. ctwQT14</name>
    <dbReference type="NCBI Taxonomy" id="2827971"/>
    <lineage>
        <taxon>Viruses</taxon>
        <taxon>Duplodnaviria</taxon>
        <taxon>Heunggongvirae</taxon>
        <taxon>Uroviricota</taxon>
        <taxon>Caudoviricetes</taxon>
    </lineage>
</organism>
<proteinExistence type="predicted"/>
<dbReference type="EMBL" id="BK032842">
    <property type="protein sequence ID" value="DAF63575.1"/>
    <property type="molecule type" value="Genomic_DNA"/>
</dbReference>
<evidence type="ECO:0000313" key="1">
    <source>
        <dbReference type="EMBL" id="DAF63575.1"/>
    </source>
</evidence>